<evidence type="ECO:0000313" key="3">
    <source>
        <dbReference type="Proteomes" id="UP000034491"/>
    </source>
</evidence>
<dbReference type="AlphaFoldDB" id="A0A0M2RDA0"/>
<evidence type="ECO:0000313" key="2">
    <source>
        <dbReference type="EMBL" id="KKJ77980.1"/>
    </source>
</evidence>
<dbReference type="RefSeq" id="WP_046504328.1">
    <property type="nucleotide sequence ID" value="NZ_LANI01000003.1"/>
</dbReference>
<organism evidence="2 3">
    <name type="scientific">Kiloniella litopenaei</name>
    <dbReference type="NCBI Taxonomy" id="1549748"/>
    <lineage>
        <taxon>Bacteria</taxon>
        <taxon>Pseudomonadati</taxon>
        <taxon>Pseudomonadota</taxon>
        <taxon>Alphaproteobacteria</taxon>
        <taxon>Rhodospirillales</taxon>
        <taxon>Kiloniellaceae</taxon>
        <taxon>Kiloniella</taxon>
    </lineage>
</organism>
<dbReference type="PANTHER" id="PTHR34368:SF1">
    <property type="entry name" value="OS01G0962200 PROTEIN"/>
    <property type="match status" value="1"/>
</dbReference>
<name>A0A0M2RDA0_9PROT</name>
<protein>
    <recommendedName>
        <fullName evidence="4">Alkaline phytoceramidase</fullName>
    </recommendedName>
</protein>
<proteinExistence type="predicted"/>
<keyword evidence="1" id="KW-1133">Transmembrane helix</keyword>
<keyword evidence="1" id="KW-0812">Transmembrane</keyword>
<feature type="transmembrane region" description="Helical" evidence="1">
    <location>
        <begin position="232"/>
        <end position="253"/>
    </location>
</feature>
<feature type="transmembrane region" description="Helical" evidence="1">
    <location>
        <begin position="116"/>
        <end position="134"/>
    </location>
</feature>
<dbReference type="EMBL" id="LANI01000003">
    <property type="protein sequence ID" value="KKJ77980.1"/>
    <property type="molecule type" value="Genomic_DNA"/>
</dbReference>
<reference evidence="2 3" key="1">
    <citation type="submission" date="2015-03" db="EMBL/GenBank/DDBJ databases">
        <title>Genome sequence of Kiloniella sp. P1-1, isolated from the gut microflora of Pacific white shrimp, Penaeus vannamei.</title>
        <authorList>
            <person name="Shao Z."/>
            <person name="Wang L."/>
            <person name="Li X."/>
        </authorList>
    </citation>
    <scope>NUCLEOTIDE SEQUENCE [LARGE SCALE GENOMIC DNA]</scope>
    <source>
        <strain evidence="2 3">P1-1</strain>
    </source>
</reference>
<dbReference type="STRING" id="1549748.WH95_06115"/>
<keyword evidence="3" id="KW-1185">Reference proteome</keyword>
<feature type="transmembrane region" description="Helical" evidence="1">
    <location>
        <begin position="46"/>
        <end position="67"/>
    </location>
</feature>
<feature type="transmembrane region" description="Helical" evidence="1">
    <location>
        <begin position="146"/>
        <end position="163"/>
    </location>
</feature>
<comment type="caution">
    <text evidence="2">The sequence shown here is derived from an EMBL/GenBank/DDBJ whole genome shotgun (WGS) entry which is preliminary data.</text>
</comment>
<feature type="transmembrane region" description="Helical" evidence="1">
    <location>
        <begin position="79"/>
        <end position="96"/>
    </location>
</feature>
<evidence type="ECO:0008006" key="4">
    <source>
        <dbReference type="Google" id="ProtNLM"/>
    </source>
</evidence>
<gene>
    <name evidence="2" type="ORF">WH95_06115</name>
</gene>
<dbReference type="PANTHER" id="PTHR34368">
    <property type="entry name" value="OS01G0962200 PROTEIN"/>
    <property type="match status" value="1"/>
</dbReference>
<feature type="transmembrane region" description="Helical" evidence="1">
    <location>
        <begin position="175"/>
        <end position="196"/>
    </location>
</feature>
<feature type="transmembrane region" description="Helical" evidence="1">
    <location>
        <begin position="203"/>
        <end position="220"/>
    </location>
</feature>
<dbReference type="Proteomes" id="UP000034491">
    <property type="component" value="Unassembled WGS sequence"/>
</dbReference>
<keyword evidence="1" id="KW-0472">Membrane</keyword>
<accession>A0A0M2RDA0</accession>
<dbReference type="OrthoDB" id="6088058at2"/>
<evidence type="ECO:0000256" key="1">
    <source>
        <dbReference type="SAM" id="Phobius"/>
    </source>
</evidence>
<sequence length="262" mass="29796">MMERRDFVLGLSFLLSLLGTFFLPKLPQDQLYHLFADTRSCLGVANFGDVVSNFGFLIVGALGLFHLKNLYKARKFQSLGEVSPFIIFFLSVAFVAPGSAYYHENPDNDRLFWDRLPMTVAFTSLFGAILIDRVTIFSARKLAGKLMTLLIFLGLASLVYWQQTESIGNGDLRPYILVQFYPLIALPLVCWMYPVARHTPAKYLVWMYVWYALAKTLEYFDAGGYDLLDNLISGHSLKHMAAAMAVYMVVLMLNDKRNKVLK</sequence>